<dbReference type="AlphaFoldDB" id="A0A9P3GBU0"/>
<reference evidence="1 2" key="1">
    <citation type="submission" date="2021-08" db="EMBL/GenBank/DDBJ databases">
        <title>Draft Genome Sequence of Phanerochaete sordida strain YK-624.</title>
        <authorList>
            <person name="Mori T."/>
            <person name="Dohra H."/>
            <person name="Suzuki T."/>
            <person name="Kawagishi H."/>
            <person name="Hirai H."/>
        </authorList>
    </citation>
    <scope>NUCLEOTIDE SEQUENCE [LARGE SCALE GENOMIC DNA]</scope>
    <source>
        <strain evidence="1 2">YK-624</strain>
    </source>
</reference>
<proteinExistence type="predicted"/>
<gene>
    <name evidence="1" type="ORF">PsYK624_081560</name>
</gene>
<keyword evidence="2" id="KW-1185">Reference proteome</keyword>
<dbReference type="Proteomes" id="UP000703269">
    <property type="component" value="Unassembled WGS sequence"/>
</dbReference>
<name>A0A9P3GBU0_9APHY</name>
<protein>
    <submittedName>
        <fullName evidence="1">Uncharacterized protein</fullName>
    </submittedName>
</protein>
<sequence>MPFHIGFLALLENWDRWKRFGTASYVGCVASAAVGIFARHPALLMASALTANASVFAMFVHTCAMGGLDTAASMQHRQPLEQCLETVTGDPREVAQLA</sequence>
<organism evidence="1 2">
    <name type="scientific">Phanerochaete sordida</name>
    <dbReference type="NCBI Taxonomy" id="48140"/>
    <lineage>
        <taxon>Eukaryota</taxon>
        <taxon>Fungi</taxon>
        <taxon>Dikarya</taxon>
        <taxon>Basidiomycota</taxon>
        <taxon>Agaricomycotina</taxon>
        <taxon>Agaricomycetes</taxon>
        <taxon>Polyporales</taxon>
        <taxon>Phanerochaetaceae</taxon>
        <taxon>Phanerochaete</taxon>
    </lineage>
</organism>
<comment type="caution">
    <text evidence="1">The sequence shown here is derived from an EMBL/GenBank/DDBJ whole genome shotgun (WGS) entry which is preliminary data.</text>
</comment>
<evidence type="ECO:0000313" key="1">
    <source>
        <dbReference type="EMBL" id="GJE92003.1"/>
    </source>
</evidence>
<dbReference type="EMBL" id="BPQB01000024">
    <property type="protein sequence ID" value="GJE92003.1"/>
    <property type="molecule type" value="Genomic_DNA"/>
</dbReference>
<evidence type="ECO:0000313" key="2">
    <source>
        <dbReference type="Proteomes" id="UP000703269"/>
    </source>
</evidence>
<accession>A0A9P3GBU0</accession>